<dbReference type="Gene3D" id="1.20.1260.10">
    <property type="match status" value="1"/>
</dbReference>
<dbReference type="CDD" id="cd01045">
    <property type="entry name" value="Ferritin_like_AB"/>
    <property type="match status" value="1"/>
</dbReference>
<protein>
    <recommendedName>
        <fullName evidence="1">Rubrerythrin diiron-binding domain-containing protein</fullName>
    </recommendedName>
</protein>
<dbReference type="OrthoDB" id="271558at2"/>
<proteinExistence type="predicted"/>
<sequence length="151" mass="17451">MKPSFSNLEVIKFAVGMEDMGIVFYEKYAKKSDGEIRTLFLRLADDERRHKAFFQNLLDETTKEAGAFDYMFDESVTSFFEAFAQSAGFSREIKDIETNREAILEGITTETLTIDYYKELLTYSKEKTKETLEIIIKEEEGHLALLNGLLK</sequence>
<organism evidence="2 3">
    <name type="scientific">Petrocella atlantisensis</name>
    <dbReference type="NCBI Taxonomy" id="2173034"/>
    <lineage>
        <taxon>Bacteria</taxon>
        <taxon>Bacillati</taxon>
        <taxon>Bacillota</taxon>
        <taxon>Clostridia</taxon>
        <taxon>Lachnospirales</taxon>
        <taxon>Vallitaleaceae</taxon>
        <taxon>Petrocella</taxon>
    </lineage>
</organism>
<accession>A0A3P7S016</accession>
<name>A0A3P7S016_9FIRM</name>
<dbReference type="InterPro" id="IPR003251">
    <property type="entry name" value="Rr_diiron-bd_dom"/>
</dbReference>
<dbReference type="AlphaFoldDB" id="A0A3P7S016"/>
<dbReference type="EMBL" id="LR130778">
    <property type="protein sequence ID" value="VDN46279.1"/>
    <property type="molecule type" value="Genomic_DNA"/>
</dbReference>
<evidence type="ECO:0000259" key="1">
    <source>
        <dbReference type="Pfam" id="PF02915"/>
    </source>
</evidence>
<evidence type="ECO:0000313" key="3">
    <source>
        <dbReference type="Proteomes" id="UP000279029"/>
    </source>
</evidence>
<feature type="domain" description="Rubrerythrin diiron-binding" evidence="1">
    <location>
        <begin position="9"/>
        <end position="149"/>
    </location>
</feature>
<dbReference type="SUPFAM" id="SSF47240">
    <property type="entry name" value="Ferritin-like"/>
    <property type="match status" value="1"/>
</dbReference>
<keyword evidence="3" id="KW-1185">Reference proteome</keyword>
<gene>
    <name evidence="2" type="ORF">PATL70BA_0426</name>
</gene>
<dbReference type="InterPro" id="IPR009078">
    <property type="entry name" value="Ferritin-like_SF"/>
</dbReference>
<dbReference type="GO" id="GO:0016491">
    <property type="term" value="F:oxidoreductase activity"/>
    <property type="evidence" value="ECO:0007669"/>
    <property type="project" value="InterPro"/>
</dbReference>
<dbReference type="Proteomes" id="UP000279029">
    <property type="component" value="Chromosome"/>
</dbReference>
<dbReference type="GO" id="GO:0046872">
    <property type="term" value="F:metal ion binding"/>
    <property type="evidence" value="ECO:0007669"/>
    <property type="project" value="InterPro"/>
</dbReference>
<dbReference type="Pfam" id="PF02915">
    <property type="entry name" value="Rubrerythrin"/>
    <property type="match status" value="1"/>
</dbReference>
<dbReference type="RefSeq" id="WP_125135816.1">
    <property type="nucleotide sequence ID" value="NZ_LR130778.1"/>
</dbReference>
<evidence type="ECO:0000313" key="2">
    <source>
        <dbReference type="EMBL" id="VDN46279.1"/>
    </source>
</evidence>
<reference evidence="2 3" key="1">
    <citation type="submission" date="2018-09" db="EMBL/GenBank/DDBJ databases">
        <authorList>
            <person name="Postec A."/>
        </authorList>
    </citation>
    <scope>NUCLEOTIDE SEQUENCE [LARGE SCALE GENOMIC DNA]</scope>
    <source>
        <strain evidence="2">70B-A</strain>
    </source>
</reference>
<dbReference type="InterPro" id="IPR012347">
    <property type="entry name" value="Ferritin-like"/>
</dbReference>
<dbReference type="KEGG" id="cbar:PATL70BA_0426"/>